<dbReference type="EMBL" id="FUYP01000007">
    <property type="protein sequence ID" value="SKB49640.1"/>
    <property type="molecule type" value="Genomic_DNA"/>
</dbReference>
<dbReference type="Proteomes" id="UP000190044">
    <property type="component" value="Unassembled WGS sequence"/>
</dbReference>
<protein>
    <submittedName>
        <fullName evidence="4">Bacteriophage head to tail connecting protein</fullName>
    </submittedName>
</protein>
<dbReference type="Pfam" id="PF12236">
    <property type="entry name" value="Head-tail_con"/>
    <property type="match status" value="1"/>
</dbReference>
<evidence type="ECO:0000256" key="1">
    <source>
        <dbReference type="ARBA" id="ARBA00004328"/>
    </source>
</evidence>
<dbReference type="OrthoDB" id="5465415at2"/>
<comment type="subcellular location">
    <subcellularLocation>
        <location evidence="1">Virion</location>
    </subcellularLocation>
</comment>
<keyword evidence="5" id="KW-1185">Reference proteome</keyword>
<sequence>MAQKADGLRSGEAKTRYEQLKRARENVLTQAREAARLTIPGLVPAEGATDPHQVSEQPYTANGARFVNNLSAKLLLALFPPERPFFRLDIGPDVAEEMGAAYGEAQEKLADISRRAMVLAEDSASRTIWMETLRHLVVAGNALVYQPDDGTQMRMWRIDQFVVVRGRDGLLQEAVINDKIYPSELSEEVRAACNVKYDPSKPDQNDPVDLYTHIYLNGDRMEHYEEINGIEVPESRGSVERKSGGWQALRWQAVPGSDYGRAYVTEYAGDFLSLEDAHSSILKFAIEAARILRFVDPNAGIDVEEVTRAESGDFLTGMIDRVQTLQLDKNQDFQIVWNQAQSIERRLSQAFLIASNAIRDAERVTAEEIRAIAQELEDSLGGTYTVLSAEVQRPYASRLLYILSKQKKAPKLPESVSVVIVTGFNALGQNHESAALKGWLMDVRDALGEAWISQNLDGQAVALRLGVGRGVVDVSKLIKAAEDVAEDAQAGALTQAGISAAPQIAKGVIDAASAANQEGT</sequence>
<evidence type="ECO:0000256" key="2">
    <source>
        <dbReference type="ARBA" id="ARBA00022612"/>
    </source>
</evidence>
<organism evidence="4 5">
    <name type="scientific">Sphingopyxis flava</name>
    <dbReference type="NCBI Taxonomy" id="1507287"/>
    <lineage>
        <taxon>Bacteria</taxon>
        <taxon>Pseudomonadati</taxon>
        <taxon>Pseudomonadota</taxon>
        <taxon>Alphaproteobacteria</taxon>
        <taxon>Sphingomonadales</taxon>
        <taxon>Sphingomonadaceae</taxon>
        <taxon>Sphingopyxis</taxon>
    </lineage>
</organism>
<keyword evidence="3" id="KW-0231">Viral genome packaging</keyword>
<dbReference type="InterPro" id="IPR020991">
    <property type="entry name" value="Connector_podovirus"/>
</dbReference>
<proteinExistence type="predicted"/>
<gene>
    <name evidence="4" type="ORF">SAMN06295937_100766</name>
</gene>
<keyword evidence="2" id="KW-1188">Viral release from host cell</keyword>
<accession>A0A1T5BS29</accession>
<evidence type="ECO:0000313" key="4">
    <source>
        <dbReference type="EMBL" id="SKB49640.1"/>
    </source>
</evidence>
<evidence type="ECO:0000313" key="5">
    <source>
        <dbReference type="Proteomes" id="UP000190044"/>
    </source>
</evidence>
<name>A0A1T5BS29_9SPHN</name>
<dbReference type="AlphaFoldDB" id="A0A1T5BS29"/>
<dbReference type="RefSeq" id="WP_079638083.1">
    <property type="nucleotide sequence ID" value="NZ_FUYP01000007.1"/>
</dbReference>
<reference evidence="5" key="1">
    <citation type="submission" date="2017-02" db="EMBL/GenBank/DDBJ databases">
        <authorList>
            <person name="Varghese N."/>
            <person name="Submissions S."/>
        </authorList>
    </citation>
    <scope>NUCLEOTIDE SEQUENCE [LARGE SCALE GENOMIC DNA]</scope>
    <source>
        <strain evidence="5">R11H</strain>
    </source>
</reference>
<evidence type="ECO:0000256" key="3">
    <source>
        <dbReference type="ARBA" id="ARBA00023219"/>
    </source>
</evidence>